<comment type="similarity">
    <text evidence="1 7">Belongs to the Lgt family.</text>
</comment>
<keyword evidence="2 7" id="KW-1003">Cell membrane</keyword>
<dbReference type="GO" id="GO:0005886">
    <property type="term" value="C:plasma membrane"/>
    <property type="evidence" value="ECO:0007669"/>
    <property type="project" value="UniProtKB-SubCell"/>
</dbReference>
<keyword evidence="5 7" id="KW-1133">Transmembrane helix</keyword>
<feature type="transmembrane region" description="Helical" evidence="7">
    <location>
        <begin position="187"/>
        <end position="205"/>
    </location>
</feature>
<accession>A0A2S7KTY5</accession>
<dbReference type="EC" id="2.5.1.145" evidence="7"/>
<keyword evidence="4 7" id="KW-0812">Transmembrane</keyword>
<dbReference type="HAMAP" id="MF_01147">
    <property type="entry name" value="Lgt"/>
    <property type="match status" value="1"/>
</dbReference>
<protein>
    <recommendedName>
        <fullName evidence="7">Phosphatidylglycerol--prolipoprotein diacylglyceryl transferase</fullName>
        <ecNumber evidence="7">2.5.1.145</ecNumber>
    </recommendedName>
</protein>
<dbReference type="AlphaFoldDB" id="A0A2S7KTY5"/>
<dbReference type="GO" id="GO:0042158">
    <property type="term" value="P:lipoprotein biosynthetic process"/>
    <property type="evidence" value="ECO:0007669"/>
    <property type="project" value="UniProtKB-UniRule"/>
</dbReference>
<evidence type="ECO:0000256" key="6">
    <source>
        <dbReference type="ARBA" id="ARBA00023136"/>
    </source>
</evidence>
<comment type="subcellular location">
    <subcellularLocation>
        <location evidence="7">Cell membrane</location>
        <topology evidence="7">Multi-pass membrane protein</topology>
    </subcellularLocation>
</comment>
<evidence type="ECO:0000256" key="2">
    <source>
        <dbReference type="ARBA" id="ARBA00022475"/>
    </source>
</evidence>
<name>A0A2S7KTY5_9FLAO</name>
<dbReference type="PANTHER" id="PTHR30589">
    <property type="entry name" value="PROLIPOPROTEIN DIACYLGLYCERYL TRANSFERASE"/>
    <property type="match status" value="1"/>
</dbReference>
<evidence type="ECO:0000256" key="3">
    <source>
        <dbReference type="ARBA" id="ARBA00022679"/>
    </source>
</evidence>
<feature type="transmembrane region" description="Helical" evidence="7">
    <location>
        <begin position="135"/>
        <end position="153"/>
    </location>
</feature>
<keyword evidence="6 7" id="KW-0472">Membrane</keyword>
<comment type="pathway">
    <text evidence="7">Protein modification; lipoprotein biosynthesis (diacylglyceryl transfer).</text>
</comment>
<reference evidence="8 9" key="1">
    <citation type="submission" date="2016-11" db="EMBL/GenBank/DDBJ databases">
        <title>Trade-off between light-utilization and light-protection in marine flavobacteria.</title>
        <authorList>
            <person name="Kumagai Y."/>
        </authorList>
    </citation>
    <scope>NUCLEOTIDE SEQUENCE [LARGE SCALE GENOMIC DNA]</scope>
    <source>
        <strain evidence="8 9">NBRC 107741</strain>
    </source>
</reference>
<dbReference type="PANTHER" id="PTHR30589:SF0">
    <property type="entry name" value="PHOSPHATIDYLGLYCEROL--PROLIPOPROTEIN DIACYLGLYCERYL TRANSFERASE"/>
    <property type="match status" value="1"/>
</dbReference>
<keyword evidence="3 7" id="KW-0808">Transferase</keyword>
<comment type="caution">
    <text evidence="8">The sequence shown here is derived from an EMBL/GenBank/DDBJ whole genome shotgun (WGS) entry which is preliminary data.</text>
</comment>
<dbReference type="OrthoDB" id="871140at2"/>
<feature type="transmembrane region" description="Helical" evidence="7">
    <location>
        <begin position="24"/>
        <end position="44"/>
    </location>
</feature>
<dbReference type="UniPathway" id="UPA00664"/>
<feature type="transmembrane region" description="Helical" evidence="7">
    <location>
        <begin position="245"/>
        <end position="266"/>
    </location>
</feature>
<dbReference type="NCBIfam" id="TIGR00544">
    <property type="entry name" value="lgt"/>
    <property type="match status" value="1"/>
</dbReference>
<dbReference type="GO" id="GO:0008961">
    <property type="term" value="F:phosphatidylglycerol-prolipoprotein diacylglyceryl transferase activity"/>
    <property type="evidence" value="ECO:0007669"/>
    <property type="project" value="UniProtKB-UniRule"/>
</dbReference>
<keyword evidence="8" id="KW-0449">Lipoprotein</keyword>
<evidence type="ECO:0000313" key="9">
    <source>
        <dbReference type="Proteomes" id="UP000239800"/>
    </source>
</evidence>
<evidence type="ECO:0000256" key="1">
    <source>
        <dbReference type="ARBA" id="ARBA00007150"/>
    </source>
</evidence>
<keyword evidence="9" id="KW-1185">Reference proteome</keyword>
<feature type="transmembrane region" description="Helical" evidence="7">
    <location>
        <begin position="56"/>
        <end position="76"/>
    </location>
</feature>
<evidence type="ECO:0000313" key="8">
    <source>
        <dbReference type="EMBL" id="PQB06018.1"/>
    </source>
</evidence>
<evidence type="ECO:0000256" key="7">
    <source>
        <dbReference type="HAMAP-Rule" id="MF_01147"/>
    </source>
</evidence>
<evidence type="ECO:0000256" key="5">
    <source>
        <dbReference type="ARBA" id="ARBA00022989"/>
    </source>
</evidence>
<dbReference type="InterPro" id="IPR001640">
    <property type="entry name" value="Lgt"/>
</dbReference>
<comment type="catalytic activity">
    <reaction evidence="7">
        <text>L-cysteinyl-[prolipoprotein] + a 1,2-diacyl-sn-glycero-3-phospho-(1'-sn-glycerol) = an S-1,2-diacyl-sn-glyceryl-L-cysteinyl-[prolipoprotein] + sn-glycerol 1-phosphate + H(+)</text>
        <dbReference type="Rhea" id="RHEA:56712"/>
        <dbReference type="Rhea" id="RHEA-COMP:14679"/>
        <dbReference type="Rhea" id="RHEA-COMP:14680"/>
        <dbReference type="ChEBI" id="CHEBI:15378"/>
        <dbReference type="ChEBI" id="CHEBI:29950"/>
        <dbReference type="ChEBI" id="CHEBI:57685"/>
        <dbReference type="ChEBI" id="CHEBI:64716"/>
        <dbReference type="ChEBI" id="CHEBI:140658"/>
        <dbReference type="EC" id="2.5.1.145"/>
    </reaction>
</comment>
<gene>
    <name evidence="7" type="primary">lgt</name>
    <name evidence="8" type="ORF">BST85_08280</name>
</gene>
<evidence type="ECO:0000256" key="4">
    <source>
        <dbReference type="ARBA" id="ARBA00022692"/>
    </source>
</evidence>
<comment type="function">
    <text evidence="7">Catalyzes the transfer of the diacylglyceryl group from phosphatidylglycerol to the sulfhydryl group of the N-terminal cysteine of a prolipoprotein, the first step in the formation of mature lipoproteins.</text>
</comment>
<dbReference type="Pfam" id="PF01790">
    <property type="entry name" value="LGT"/>
    <property type="match status" value="1"/>
</dbReference>
<proteinExistence type="inferred from homology"/>
<organism evidence="8 9">
    <name type="scientific">Aureitalea marina</name>
    <dbReference type="NCBI Taxonomy" id="930804"/>
    <lineage>
        <taxon>Bacteria</taxon>
        <taxon>Pseudomonadati</taxon>
        <taxon>Bacteroidota</taxon>
        <taxon>Flavobacteriia</taxon>
        <taxon>Flavobacteriales</taxon>
        <taxon>Flavobacteriaceae</taxon>
        <taxon>Aureitalea</taxon>
    </lineage>
</organism>
<sequence length="276" mass="32096">MNHFLSMRWDPSEGLDLGFFEIKYYSLMYVIAFICGWYIMKKIFTKERESLDKLDSLFIYMVLSILVGARLGHVIFYQPELFVEDPISVFLPIRTVPEFEYTGFRGLASHGAAIGVIIAMYLYSKKVVKKPVLWMLDRIVIPIALGAIFVRFGNFINSEIIGKATGTDFGVIFVQLGEDFPRHPAQLYEMTGYLFVFILLWQLYFKKEKGQYLGYTFGLFLTLLWLVRFLVEFVKEAQVDDRADWLLNTGQLLSIPFIVLGIYFMVRSKNHPYQKA</sequence>
<dbReference type="EMBL" id="MQUB01000001">
    <property type="protein sequence ID" value="PQB06018.1"/>
    <property type="molecule type" value="Genomic_DNA"/>
</dbReference>
<feature type="binding site" evidence="7">
    <location>
        <position position="151"/>
    </location>
    <ligand>
        <name>a 1,2-diacyl-sn-glycero-3-phospho-(1'-sn-glycerol)</name>
        <dbReference type="ChEBI" id="CHEBI:64716"/>
    </ligand>
</feature>
<feature type="transmembrane region" description="Helical" evidence="7">
    <location>
        <begin position="212"/>
        <end position="233"/>
    </location>
</feature>
<feature type="transmembrane region" description="Helical" evidence="7">
    <location>
        <begin position="104"/>
        <end position="123"/>
    </location>
</feature>
<dbReference type="Proteomes" id="UP000239800">
    <property type="component" value="Unassembled WGS sequence"/>
</dbReference>